<proteinExistence type="predicted"/>
<evidence type="ECO:0000256" key="3">
    <source>
        <dbReference type="ARBA" id="ARBA00023163"/>
    </source>
</evidence>
<evidence type="ECO:0000259" key="5">
    <source>
        <dbReference type="PROSITE" id="PS50977"/>
    </source>
</evidence>
<dbReference type="PATRIC" id="fig|1075402.3.peg.3721"/>
<evidence type="ECO:0000256" key="4">
    <source>
        <dbReference type="PROSITE-ProRule" id="PRU00335"/>
    </source>
</evidence>
<evidence type="ECO:0000256" key="1">
    <source>
        <dbReference type="ARBA" id="ARBA00023015"/>
    </source>
</evidence>
<gene>
    <name evidence="6" type="ORF">AN216_01700</name>
</gene>
<dbReference type="PRINTS" id="PR00455">
    <property type="entry name" value="HTHTETR"/>
</dbReference>
<dbReference type="PANTHER" id="PTHR30055">
    <property type="entry name" value="HTH-TYPE TRANSCRIPTIONAL REGULATOR RUTR"/>
    <property type="match status" value="1"/>
</dbReference>
<dbReference type="Gene3D" id="1.10.357.10">
    <property type="entry name" value="Tetracycline Repressor, domain 2"/>
    <property type="match status" value="1"/>
</dbReference>
<dbReference type="Pfam" id="PF00440">
    <property type="entry name" value="TetR_N"/>
    <property type="match status" value="1"/>
</dbReference>
<dbReference type="EMBL" id="LJGU01000093">
    <property type="protein sequence ID" value="OEV05707.1"/>
    <property type="molecule type" value="Genomic_DNA"/>
</dbReference>
<sequence length="212" mass="24016">MVGLRERKKQQTRLQISDIATGLFLERGFDAVTIAEIAEAAEVSVNTVYNYFPAKEDLFFDRESELMRRPSDIVREREPGQSAAEALLEQLRSDLDAHSWEVGMHEGFDRFVRCIRESPALLARLYGMERRIAEHLAEVLREEVAADADDPTPEAVATQLVGMNNAIHQVIWNGVYIGHTRAEVGRRARRDLDVHASLLSDTVLNYATRPEI</sequence>
<organism evidence="6 7">
    <name type="scientific">Streptomyces oceani</name>
    <dbReference type="NCBI Taxonomy" id="1075402"/>
    <lineage>
        <taxon>Bacteria</taxon>
        <taxon>Bacillati</taxon>
        <taxon>Actinomycetota</taxon>
        <taxon>Actinomycetes</taxon>
        <taxon>Kitasatosporales</taxon>
        <taxon>Streptomycetaceae</taxon>
        <taxon>Streptomyces</taxon>
    </lineage>
</organism>
<feature type="DNA-binding region" description="H-T-H motif" evidence="4">
    <location>
        <begin position="33"/>
        <end position="52"/>
    </location>
</feature>
<reference evidence="6 7" key="1">
    <citation type="journal article" date="2016" name="Front. Microbiol.">
        <title>Comparative Genomics Analysis of Streptomyces Species Reveals Their Adaptation to the Marine Environment and Their Diversity at the Genomic Level.</title>
        <authorList>
            <person name="Tian X."/>
            <person name="Zhang Z."/>
            <person name="Yang T."/>
            <person name="Chen M."/>
            <person name="Li J."/>
            <person name="Chen F."/>
            <person name="Yang J."/>
            <person name="Li W."/>
            <person name="Zhang B."/>
            <person name="Zhang Z."/>
            <person name="Wu J."/>
            <person name="Zhang C."/>
            <person name="Long L."/>
            <person name="Xiao J."/>
        </authorList>
    </citation>
    <scope>NUCLEOTIDE SEQUENCE [LARGE SCALE GENOMIC DNA]</scope>
    <source>
        <strain evidence="6 7">SCSIO 02100</strain>
    </source>
</reference>
<keyword evidence="1" id="KW-0805">Transcription regulation</keyword>
<comment type="caution">
    <text evidence="6">The sequence shown here is derived from an EMBL/GenBank/DDBJ whole genome shotgun (WGS) entry which is preliminary data.</text>
</comment>
<dbReference type="GO" id="GO:0000976">
    <property type="term" value="F:transcription cis-regulatory region binding"/>
    <property type="evidence" value="ECO:0007669"/>
    <property type="project" value="TreeGrafter"/>
</dbReference>
<dbReference type="InterPro" id="IPR009057">
    <property type="entry name" value="Homeodomain-like_sf"/>
</dbReference>
<feature type="domain" description="HTH tetR-type" evidence="5">
    <location>
        <begin position="10"/>
        <end position="70"/>
    </location>
</feature>
<keyword evidence="7" id="KW-1185">Reference proteome</keyword>
<dbReference type="InterPro" id="IPR050109">
    <property type="entry name" value="HTH-type_TetR-like_transc_reg"/>
</dbReference>
<accession>A0A1E7KP71</accession>
<dbReference type="GO" id="GO:0003700">
    <property type="term" value="F:DNA-binding transcription factor activity"/>
    <property type="evidence" value="ECO:0007669"/>
    <property type="project" value="TreeGrafter"/>
</dbReference>
<keyword evidence="2 4" id="KW-0238">DNA-binding</keyword>
<keyword evidence="3" id="KW-0804">Transcription</keyword>
<dbReference type="SUPFAM" id="SSF46689">
    <property type="entry name" value="Homeodomain-like"/>
    <property type="match status" value="1"/>
</dbReference>
<evidence type="ECO:0000313" key="7">
    <source>
        <dbReference type="Proteomes" id="UP000176101"/>
    </source>
</evidence>
<name>A0A1E7KP71_9ACTN</name>
<evidence type="ECO:0000256" key="2">
    <source>
        <dbReference type="ARBA" id="ARBA00023125"/>
    </source>
</evidence>
<dbReference type="STRING" id="1075402.AN216_01700"/>
<protein>
    <submittedName>
        <fullName evidence="6">TetR family transcriptional regulator</fullName>
    </submittedName>
</protein>
<dbReference type="PROSITE" id="PS50977">
    <property type="entry name" value="HTH_TETR_2"/>
    <property type="match status" value="1"/>
</dbReference>
<dbReference type="OrthoDB" id="155497at2"/>
<dbReference type="InterPro" id="IPR001647">
    <property type="entry name" value="HTH_TetR"/>
</dbReference>
<dbReference type="AlphaFoldDB" id="A0A1E7KP71"/>
<dbReference type="Proteomes" id="UP000176101">
    <property type="component" value="Unassembled WGS sequence"/>
</dbReference>
<dbReference type="RefSeq" id="WP_070194770.1">
    <property type="nucleotide sequence ID" value="NZ_LJGU01000093.1"/>
</dbReference>
<dbReference type="PANTHER" id="PTHR30055:SF234">
    <property type="entry name" value="HTH-TYPE TRANSCRIPTIONAL REGULATOR BETI"/>
    <property type="match status" value="1"/>
</dbReference>
<evidence type="ECO:0000313" key="6">
    <source>
        <dbReference type="EMBL" id="OEV05707.1"/>
    </source>
</evidence>